<evidence type="ECO:0000256" key="8">
    <source>
        <dbReference type="ARBA" id="ARBA00023136"/>
    </source>
</evidence>
<comment type="subcellular location">
    <subcellularLocation>
        <location evidence="1">Cell membrane</location>
        <topology evidence="1">Multi-pass membrane protein</topology>
    </subcellularLocation>
</comment>
<evidence type="ECO:0000313" key="12">
    <source>
        <dbReference type="EMBL" id="NBI35527.1"/>
    </source>
</evidence>
<accession>A0A7C9NN60</accession>
<proteinExistence type="predicted"/>
<feature type="transmembrane region" description="Helical" evidence="10">
    <location>
        <begin position="312"/>
        <end position="337"/>
    </location>
</feature>
<dbReference type="GO" id="GO:0015386">
    <property type="term" value="F:potassium:proton antiporter activity"/>
    <property type="evidence" value="ECO:0007669"/>
    <property type="project" value="TreeGrafter"/>
</dbReference>
<sequence length="702" mass="74904">MELFELVLLLLGSVLVSSVFAGAISKVSLPLVQVAIGIVVAVLWQEPLVVEVDPELFLVLFIAPLLFDEARHANKRALWREKGGVVSLAVGLVLATVLVVGFVLNVLEPSIPLAAAFALGAALGPTDAVAVTSLSKDISLTQHQRTLLQGEALINDASGVVSFQFAIAAATTGAFSLIDAGVSFAVSFFGGIAVGVALAAVAMLALRMLRRSGLEDTTVYVIFEVFMPFIVFLAAEHLGTSGILAVVAAGLFMTFSRSESDAFASERKIVSSSVWDVIVFVINGVVFVLLGMELALLVSPTWEVSGMSRSTMLVLVLVVTAIVLGVRFLWLCVMECFHESRETGKRWSMTAQGAKSALVTTLSGPKGAVTLSIALTIPYYATSATNTIVAFPHRGDLIFLASGVIVLTLLLANFVVPLLAPRQEEDEASSTEAEIAILRRVASQLSSQDEGPSPATAAVVADYNERIASLMREQASAEAVRQVRLEVIERELAFLDTAAADGYASQEACERYARRLEVSHRRLSGRRGDKHALGSTRPPRTAAYWMGLLRSAVASKDASESRAAERRRLSIGVETVAVGYLQGCIDQLSADGEGPSSSTAPLAVPDDRRHALQLQLSEHRGALRMLEAARAAADAAKTGEIDLAAPLDAAGIRESIESVEAEGLRLELGQIARFEDEGRLSRGRANELREHVYLMQMALGQK</sequence>
<feature type="transmembrane region" description="Helical" evidence="10">
    <location>
        <begin position="218"/>
        <end position="235"/>
    </location>
</feature>
<evidence type="ECO:0000256" key="3">
    <source>
        <dbReference type="ARBA" id="ARBA00022475"/>
    </source>
</evidence>
<feature type="transmembrane region" description="Helical" evidence="10">
    <location>
        <begin position="153"/>
        <end position="178"/>
    </location>
</feature>
<keyword evidence="7" id="KW-0406">Ion transport</keyword>
<dbReference type="PANTHER" id="PTHR10110">
    <property type="entry name" value="SODIUM/HYDROGEN EXCHANGER"/>
    <property type="match status" value="1"/>
</dbReference>
<gene>
    <name evidence="12" type="ORF">D1639_10915</name>
</gene>
<reference evidence="12" key="1">
    <citation type="submission" date="2018-08" db="EMBL/GenBank/DDBJ databases">
        <title>Murine metabolic-syndrome-specific gut microbial biobank.</title>
        <authorList>
            <person name="Liu C."/>
        </authorList>
    </citation>
    <scope>NUCLEOTIDE SEQUENCE [LARGE SCALE GENOMIC DNA]</scope>
    <source>
        <strain evidence="12">Z82</strain>
    </source>
</reference>
<keyword evidence="6" id="KW-0915">Sodium</keyword>
<evidence type="ECO:0000259" key="11">
    <source>
        <dbReference type="Pfam" id="PF00999"/>
    </source>
</evidence>
<evidence type="ECO:0000256" key="6">
    <source>
        <dbReference type="ARBA" id="ARBA00023053"/>
    </source>
</evidence>
<dbReference type="AlphaFoldDB" id="A0A7C9NN60"/>
<evidence type="ECO:0000256" key="2">
    <source>
        <dbReference type="ARBA" id="ARBA00022448"/>
    </source>
</evidence>
<feature type="transmembrane region" description="Helical" evidence="10">
    <location>
        <begin position="269"/>
        <end position="292"/>
    </location>
</feature>
<dbReference type="GO" id="GO:0005886">
    <property type="term" value="C:plasma membrane"/>
    <property type="evidence" value="ECO:0007669"/>
    <property type="project" value="UniProtKB-SubCell"/>
</dbReference>
<feature type="transmembrane region" description="Helical" evidence="10">
    <location>
        <begin position="184"/>
        <end position="206"/>
    </location>
</feature>
<dbReference type="Gene3D" id="6.10.140.1330">
    <property type="match status" value="1"/>
</dbReference>
<evidence type="ECO:0000256" key="1">
    <source>
        <dbReference type="ARBA" id="ARBA00004651"/>
    </source>
</evidence>
<feature type="transmembrane region" description="Helical" evidence="10">
    <location>
        <begin position="85"/>
        <end position="107"/>
    </location>
</feature>
<keyword evidence="8 10" id="KW-0472">Membrane</keyword>
<evidence type="ECO:0000256" key="4">
    <source>
        <dbReference type="ARBA" id="ARBA00022692"/>
    </source>
</evidence>
<organism evidence="12">
    <name type="scientific">Muribaculaceae bacterium Z82</name>
    <dbReference type="NCBI Taxonomy" id="2304548"/>
    <lineage>
        <taxon>Bacteria</taxon>
        <taxon>Pseudomonadati</taxon>
        <taxon>Bacteroidota</taxon>
        <taxon>Bacteroidia</taxon>
        <taxon>Bacteroidales</taxon>
        <taxon>Muribaculaceae</taxon>
    </lineage>
</organism>
<evidence type="ECO:0000256" key="10">
    <source>
        <dbReference type="SAM" id="Phobius"/>
    </source>
</evidence>
<keyword evidence="5 10" id="KW-1133">Transmembrane helix</keyword>
<dbReference type="GO" id="GO:0015385">
    <property type="term" value="F:sodium:proton antiporter activity"/>
    <property type="evidence" value="ECO:0007669"/>
    <property type="project" value="InterPro"/>
</dbReference>
<dbReference type="EMBL" id="QWKH01000146">
    <property type="protein sequence ID" value="NBI35527.1"/>
    <property type="molecule type" value="Genomic_DNA"/>
</dbReference>
<feature type="transmembrane region" description="Helical" evidence="10">
    <location>
        <begin position="397"/>
        <end position="420"/>
    </location>
</feature>
<dbReference type="PANTHER" id="PTHR10110:SF86">
    <property type="entry name" value="SODIUM_HYDROGEN EXCHANGER 7"/>
    <property type="match status" value="1"/>
</dbReference>
<dbReference type="InterPro" id="IPR006153">
    <property type="entry name" value="Cation/H_exchanger_TM"/>
</dbReference>
<feature type="transmembrane region" description="Helical" evidence="10">
    <location>
        <begin position="113"/>
        <end position="132"/>
    </location>
</feature>
<keyword evidence="9" id="KW-0739">Sodium transport</keyword>
<evidence type="ECO:0000256" key="7">
    <source>
        <dbReference type="ARBA" id="ARBA00023065"/>
    </source>
</evidence>
<dbReference type="GO" id="GO:0051453">
    <property type="term" value="P:regulation of intracellular pH"/>
    <property type="evidence" value="ECO:0007669"/>
    <property type="project" value="TreeGrafter"/>
</dbReference>
<name>A0A7C9NN60_9BACT</name>
<dbReference type="GO" id="GO:0098719">
    <property type="term" value="P:sodium ion import across plasma membrane"/>
    <property type="evidence" value="ECO:0007669"/>
    <property type="project" value="TreeGrafter"/>
</dbReference>
<comment type="caution">
    <text evidence="12">The sequence shown here is derived from an EMBL/GenBank/DDBJ whole genome shotgun (WGS) entry which is preliminary data.</text>
</comment>
<evidence type="ECO:0000256" key="9">
    <source>
        <dbReference type="ARBA" id="ARBA00023201"/>
    </source>
</evidence>
<protein>
    <submittedName>
        <fullName evidence="12">Sodium:proton antiporter</fullName>
    </submittedName>
</protein>
<evidence type="ECO:0000256" key="5">
    <source>
        <dbReference type="ARBA" id="ARBA00022989"/>
    </source>
</evidence>
<keyword evidence="2" id="KW-0813">Transport</keyword>
<keyword evidence="4 10" id="KW-0812">Transmembrane</keyword>
<dbReference type="InterPro" id="IPR018422">
    <property type="entry name" value="Cation/H_exchanger_CPA1"/>
</dbReference>
<keyword evidence="3" id="KW-1003">Cell membrane</keyword>
<dbReference type="Pfam" id="PF00999">
    <property type="entry name" value="Na_H_Exchanger"/>
    <property type="match status" value="1"/>
</dbReference>
<feature type="domain" description="Cation/H+ exchanger transmembrane" evidence="11">
    <location>
        <begin position="16"/>
        <end position="417"/>
    </location>
</feature>